<gene>
    <name evidence="2" type="ORF">DGAL_LOCUS11953</name>
</gene>
<dbReference type="AlphaFoldDB" id="A0A8J2WMF6"/>
<evidence type="ECO:0000256" key="1">
    <source>
        <dbReference type="SAM" id="MobiDB-lite"/>
    </source>
</evidence>
<proteinExistence type="predicted"/>
<evidence type="ECO:0000313" key="2">
    <source>
        <dbReference type="EMBL" id="CAH0108559.1"/>
    </source>
</evidence>
<name>A0A8J2WMF6_9CRUS</name>
<feature type="region of interest" description="Disordered" evidence="1">
    <location>
        <begin position="291"/>
        <end position="326"/>
    </location>
</feature>
<evidence type="ECO:0000313" key="3">
    <source>
        <dbReference type="Proteomes" id="UP000789390"/>
    </source>
</evidence>
<keyword evidence="3" id="KW-1185">Reference proteome</keyword>
<dbReference type="OrthoDB" id="4327074at2759"/>
<dbReference type="EMBL" id="CAKKLH010000285">
    <property type="protein sequence ID" value="CAH0108559.1"/>
    <property type="molecule type" value="Genomic_DNA"/>
</dbReference>
<protein>
    <submittedName>
        <fullName evidence="2">Uncharacterized protein</fullName>
    </submittedName>
</protein>
<sequence length="489" mass="54097">MSTMRSTNSAQNQFLMEIRQTTLLLWSQPKLLPKKAVHQMTSTKRGDDVTMLPFVNAAGKLFPGVFVFPRKKVSDKMKNTPEDFIPLAHPSVFFIALKHLNSQVKCTHMGYSICVFANDFIVKTWPPHSSNASQQLDKTNYGPFKCHLAKNHANWTREHYGQRVSIYEVPLLSKPAILRAFTETNIKKGFQGTGIFPLNSNAISNSMFAASIVTDLPATASSRSASRSYDNQTIRIEIPPSLPIPEKIVQTQEAPKNKYLLSVSSARKLTSTPITIASVLQEASSSSSCQMISSQITSSSHKQQQGPSPSLSTTAPSTAGTFPNSKNRKMLLSTPVLFCEPVSFGPHDILPLPQVAQSGPRVPKPNKRLGSARCITSSPKMKRIREQYDEKQLKENRKTIFVHDMSTTTTVSVASKKRNKTSGVLNFDKENIETINQGTAECLPSMPLNKQCGQISLPTSDWTLTRSAGAATVLKLERIKRCPKKDTFI</sequence>
<comment type="caution">
    <text evidence="2">The sequence shown here is derived from an EMBL/GenBank/DDBJ whole genome shotgun (WGS) entry which is preliminary data.</text>
</comment>
<reference evidence="2" key="1">
    <citation type="submission" date="2021-11" db="EMBL/GenBank/DDBJ databases">
        <authorList>
            <person name="Schell T."/>
        </authorList>
    </citation>
    <scope>NUCLEOTIDE SEQUENCE</scope>
    <source>
        <strain evidence="2">M5</strain>
    </source>
</reference>
<organism evidence="2 3">
    <name type="scientific">Daphnia galeata</name>
    <dbReference type="NCBI Taxonomy" id="27404"/>
    <lineage>
        <taxon>Eukaryota</taxon>
        <taxon>Metazoa</taxon>
        <taxon>Ecdysozoa</taxon>
        <taxon>Arthropoda</taxon>
        <taxon>Crustacea</taxon>
        <taxon>Branchiopoda</taxon>
        <taxon>Diplostraca</taxon>
        <taxon>Cladocera</taxon>
        <taxon>Anomopoda</taxon>
        <taxon>Daphniidae</taxon>
        <taxon>Daphnia</taxon>
    </lineage>
</organism>
<feature type="compositionally biased region" description="Low complexity" evidence="1">
    <location>
        <begin position="291"/>
        <end position="321"/>
    </location>
</feature>
<accession>A0A8J2WMF6</accession>
<dbReference type="Proteomes" id="UP000789390">
    <property type="component" value="Unassembled WGS sequence"/>
</dbReference>